<dbReference type="GO" id="GO:0005777">
    <property type="term" value="C:peroxisome"/>
    <property type="evidence" value="ECO:0007669"/>
    <property type="project" value="UniProtKB-SubCell"/>
</dbReference>
<keyword evidence="9 13" id="KW-0378">Hydrolase</keyword>
<proteinExistence type="inferred from homology"/>
<sequence length="120" mass="13559">MDPSKDNRPITTHVLNTADGVPATRMALSLHRLNTHMMIWNLLAVGTTDEEGRCAGLISGENLSLGMYKLRFETGQYWENLGQTCFYPYVECVFSITSLEQHVHLPLLLSRFSYSTYKGS</sequence>
<feature type="binding site" evidence="12">
    <location>
        <position position="53"/>
    </location>
    <ligand>
        <name>substrate</name>
    </ligand>
</feature>
<evidence type="ECO:0000256" key="11">
    <source>
        <dbReference type="ARBA" id="ARBA00060539"/>
    </source>
</evidence>
<dbReference type="NCBIfam" id="TIGR02962">
    <property type="entry name" value="hdxy_isourate"/>
    <property type="match status" value="1"/>
</dbReference>
<gene>
    <name evidence="15" type="ORF">AALO_G00151870</name>
</gene>
<comment type="subunit">
    <text evidence="5 13">Homotetramer.</text>
</comment>
<dbReference type="GO" id="GO:0033971">
    <property type="term" value="F:hydroxyisourate hydrolase activity"/>
    <property type="evidence" value="ECO:0007669"/>
    <property type="project" value="UniProtKB-EC"/>
</dbReference>
<evidence type="ECO:0000256" key="12">
    <source>
        <dbReference type="PIRSR" id="PIRSR600895-51"/>
    </source>
</evidence>
<feature type="binding site" evidence="12">
    <location>
        <position position="117"/>
    </location>
    <ligand>
        <name>substrate</name>
    </ligand>
</feature>
<dbReference type="Gene3D" id="2.60.40.180">
    <property type="entry name" value="Transthyretin/hydroxyisourate hydrolase domain"/>
    <property type="match status" value="1"/>
</dbReference>
<evidence type="ECO:0000259" key="14">
    <source>
        <dbReference type="SMART" id="SM00095"/>
    </source>
</evidence>
<evidence type="ECO:0000256" key="6">
    <source>
        <dbReference type="ARBA" id="ARBA00012609"/>
    </source>
</evidence>
<organism evidence="15 16">
    <name type="scientific">Alosa alosa</name>
    <name type="common">allis shad</name>
    <dbReference type="NCBI Taxonomy" id="278164"/>
    <lineage>
        <taxon>Eukaryota</taxon>
        <taxon>Metazoa</taxon>
        <taxon>Chordata</taxon>
        <taxon>Craniata</taxon>
        <taxon>Vertebrata</taxon>
        <taxon>Euteleostomi</taxon>
        <taxon>Actinopterygii</taxon>
        <taxon>Neopterygii</taxon>
        <taxon>Teleostei</taxon>
        <taxon>Clupei</taxon>
        <taxon>Clupeiformes</taxon>
        <taxon>Clupeoidei</taxon>
        <taxon>Clupeidae</taxon>
        <taxon>Alosa</taxon>
    </lineage>
</organism>
<dbReference type="SMART" id="SM00095">
    <property type="entry name" value="TR_THY"/>
    <property type="match status" value="1"/>
</dbReference>
<accession>A0AAV6GFC3</accession>
<dbReference type="InterPro" id="IPR014306">
    <property type="entry name" value="Hydroxyisourate_hydrolase"/>
</dbReference>
<dbReference type="InterPro" id="IPR000895">
    <property type="entry name" value="Transthyretin/HIU_hydrolase"/>
</dbReference>
<name>A0AAV6GFC3_9TELE</name>
<dbReference type="CDD" id="cd05822">
    <property type="entry name" value="TLP_HIUase"/>
    <property type="match status" value="1"/>
</dbReference>
<dbReference type="EC" id="3.5.2.17" evidence="6 13"/>
<comment type="similarity">
    <text evidence="4 13">Belongs to the transthyretin family. 5-hydroxyisourate hydrolase subfamily.</text>
</comment>
<evidence type="ECO:0000256" key="5">
    <source>
        <dbReference type="ARBA" id="ARBA00011881"/>
    </source>
</evidence>
<dbReference type="SUPFAM" id="SSF49472">
    <property type="entry name" value="Transthyretin (synonym: prealbumin)"/>
    <property type="match status" value="1"/>
</dbReference>
<dbReference type="PRINTS" id="PR00189">
    <property type="entry name" value="TRNSTHYRETIN"/>
</dbReference>
<evidence type="ECO:0000256" key="4">
    <source>
        <dbReference type="ARBA" id="ARBA00009850"/>
    </source>
</evidence>
<keyword evidence="8 13" id="KW-0659">Purine metabolism</keyword>
<evidence type="ECO:0000256" key="13">
    <source>
        <dbReference type="RuleBase" id="RU361270"/>
    </source>
</evidence>
<dbReference type="GO" id="GO:0006144">
    <property type="term" value="P:purine nucleobase metabolic process"/>
    <property type="evidence" value="ECO:0007669"/>
    <property type="project" value="UniProtKB-KW"/>
</dbReference>
<reference evidence="15" key="1">
    <citation type="submission" date="2020-10" db="EMBL/GenBank/DDBJ databases">
        <title>Chromosome-scale genome assembly of the Allis shad, Alosa alosa.</title>
        <authorList>
            <person name="Margot Z."/>
            <person name="Christophe K."/>
            <person name="Cabau C."/>
            <person name="Louis A."/>
            <person name="Berthelot C."/>
            <person name="Parey E."/>
            <person name="Roest Crollius H."/>
            <person name="Montfort J."/>
            <person name="Robinson-Rechavi M."/>
            <person name="Bucao C."/>
            <person name="Bouchez O."/>
            <person name="Gislard M."/>
            <person name="Lluch J."/>
            <person name="Milhes M."/>
            <person name="Lampietro C."/>
            <person name="Lopez Roques C."/>
            <person name="Donnadieu C."/>
            <person name="Braasch I."/>
            <person name="Desvignes T."/>
            <person name="Postlethwait J."/>
            <person name="Bobe J."/>
            <person name="Guiguen Y."/>
        </authorList>
    </citation>
    <scope>NUCLEOTIDE SEQUENCE</scope>
    <source>
        <strain evidence="15">M-15738</strain>
        <tissue evidence="15">Blood</tissue>
    </source>
</reference>
<dbReference type="PANTHER" id="PTHR10395:SF13">
    <property type="entry name" value="5-HYDROXYISOURATE HYDROLASE"/>
    <property type="match status" value="1"/>
</dbReference>
<dbReference type="Pfam" id="PF00576">
    <property type="entry name" value="Transthyretin"/>
    <property type="match status" value="1"/>
</dbReference>
<evidence type="ECO:0000256" key="8">
    <source>
        <dbReference type="ARBA" id="ARBA00022631"/>
    </source>
</evidence>
<comment type="subcellular location">
    <subcellularLocation>
        <location evidence="3">Peroxisome</location>
    </subcellularLocation>
</comment>
<evidence type="ECO:0000256" key="2">
    <source>
        <dbReference type="ARBA" id="ARBA00002704"/>
    </source>
</evidence>
<feature type="domain" description="Transthyretin/hydroxyisourate hydrolase" evidence="14">
    <location>
        <begin position="5"/>
        <end position="119"/>
    </location>
</feature>
<keyword evidence="10" id="KW-0576">Peroxisome</keyword>
<dbReference type="PANTHER" id="PTHR10395">
    <property type="entry name" value="URICASE AND TRANSTHYRETIN-RELATED"/>
    <property type="match status" value="1"/>
</dbReference>
<evidence type="ECO:0000256" key="10">
    <source>
        <dbReference type="ARBA" id="ARBA00023140"/>
    </source>
</evidence>
<dbReference type="EMBL" id="JADWDJ010000011">
    <property type="protein sequence ID" value="KAG5273490.1"/>
    <property type="molecule type" value="Genomic_DNA"/>
</dbReference>
<comment type="function">
    <text evidence="2">Catalyzes the hydrolysis of 5-hydroxyisourate (HIU) to 2-oxo-4-hydroxy-4-carboxy-5-ureidoimidazoline (OHCU).</text>
</comment>
<dbReference type="InterPro" id="IPR036817">
    <property type="entry name" value="Transthyretin/HIU_hydrolase_sf"/>
</dbReference>
<evidence type="ECO:0000313" key="15">
    <source>
        <dbReference type="EMBL" id="KAG5273490.1"/>
    </source>
</evidence>
<keyword evidence="16" id="KW-1185">Reference proteome</keyword>
<comment type="pathway">
    <text evidence="11">Purine metabolism; urate degradation; (S)-allantoin from urate: step 2/3.</text>
</comment>
<evidence type="ECO:0000313" key="16">
    <source>
        <dbReference type="Proteomes" id="UP000823561"/>
    </source>
</evidence>
<evidence type="ECO:0000256" key="7">
    <source>
        <dbReference type="ARBA" id="ARBA00017539"/>
    </source>
</evidence>
<comment type="caution">
    <text evidence="15">The sequence shown here is derived from an EMBL/GenBank/DDBJ whole genome shotgun (WGS) entry which is preliminary data.</text>
</comment>
<dbReference type="FunFam" id="2.60.40.180:FF:000004">
    <property type="entry name" value="5-hydroxyisourate hydrolase"/>
    <property type="match status" value="1"/>
</dbReference>
<dbReference type="InterPro" id="IPR023416">
    <property type="entry name" value="Transthyretin/HIU_hydrolase_d"/>
</dbReference>
<dbReference type="Proteomes" id="UP000823561">
    <property type="component" value="Chromosome 11"/>
</dbReference>
<evidence type="ECO:0000256" key="1">
    <source>
        <dbReference type="ARBA" id="ARBA00001043"/>
    </source>
</evidence>
<comment type="catalytic activity">
    <reaction evidence="1 13">
        <text>5-hydroxyisourate + H2O = 5-hydroxy-2-oxo-4-ureido-2,5-dihydro-1H-imidazole-5-carboxylate + H(+)</text>
        <dbReference type="Rhea" id="RHEA:23736"/>
        <dbReference type="ChEBI" id="CHEBI:15377"/>
        <dbReference type="ChEBI" id="CHEBI:15378"/>
        <dbReference type="ChEBI" id="CHEBI:18072"/>
        <dbReference type="ChEBI" id="CHEBI:58639"/>
        <dbReference type="EC" id="3.5.2.17"/>
    </reaction>
</comment>
<evidence type="ECO:0000256" key="3">
    <source>
        <dbReference type="ARBA" id="ARBA00004275"/>
    </source>
</evidence>
<feature type="binding site" evidence="12">
    <location>
        <position position="13"/>
    </location>
    <ligand>
        <name>substrate</name>
    </ligand>
</feature>
<protein>
    <recommendedName>
        <fullName evidence="7 13">5-hydroxyisourate hydrolase</fullName>
        <shortName evidence="13">HIU hydrolase</shortName>
        <shortName evidence="13">HIUHase</shortName>
        <ecNumber evidence="6 13">3.5.2.17</ecNumber>
    </recommendedName>
</protein>
<dbReference type="AlphaFoldDB" id="A0AAV6GFC3"/>
<evidence type="ECO:0000256" key="9">
    <source>
        <dbReference type="ARBA" id="ARBA00022801"/>
    </source>
</evidence>